<dbReference type="GO" id="GO:0005524">
    <property type="term" value="F:ATP binding"/>
    <property type="evidence" value="ECO:0007669"/>
    <property type="project" value="UniProtKB-KW"/>
</dbReference>
<evidence type="ECO:0000256" key="8">
    <source>
        <dbReference type="ARBA" id="ARBA00022741"/>
    </source>
</evidence>
<name>A0A7W8DH69_9BACT</name>
<evidence type="ECO:0000259" key="12">
    <source>
        <dbReference type="PROSITE" id="PS51163"/>
    </source>
</evidence>
<comment type="caution">
    <text evidence="13">The sequence shown here is derived from an EMBL/GenBank/DDBJ whole genome shotgun (WGS) entry which is preliminary data.</text>
</comment>
<evidence type="ECO:0000256" key="1">
    <source>
        <dbReference type="ARBA" id="ARBA00004496"/>
    </source>
</evidence>
<dbReference type="InterPro" id="IPR017945">
    <property type="entry name" value="DHBP_synth_RibB-like_a/b_dom"/>
</dbReference>
<keyword evidence="5 13" id="KW-0808">Transferase</keyword>
<evidence type="ECO:0000313" key="14">
    <source>
        <dbReference type="Proteomes" id="UP000528322"/>
    </source>
</evidence>
<evidence type="ECO:0000256" key="5">
    <source>
        <dbReference type="ARBA" id="ARBA00022679"/>
    </source>
</evidence>
<dbReference type="GO" id="GO:0003725">
    <property type="term" value="F:double-stranded RNA binding"/>
    <property type="evidence" value="ECO:0007669"/>
    <property type="project" value="InterPro"/>
</dbReference>
<dbReference type="GO" id="GO:0061710">
    <property type="term" value="F:L-threonylcarbamoyladenylate synthase"/>
    <property type="evidence" value="ECO:0007669"/>
    <property type="project" value="UniProtKB-EC"/>
</dbReference>
<protein>
    <recommendedName>
        <fullName evidence="10">L-threonylcarbamoyladenylate synthase</fullName>
        <ecNumber evidence="3">2.7.7.87</ecNumber>
    </recommendedName>
    <alternativeName>
        <fullName evidence="10">L-threonylcarbamoyladenylate synthase</fullName>
    </alternativeName>
</protein>
<proteinExistence type="inferred from homology"/>
<accession>A0A7W8DH69</accession>
<dbReference type="GO" id="GO:0008033">
    <property type="term" value="P:tRNA processing"/>
    <property type="evidence" value="ECO:0007669"/>
    <property type="project" value="UniProtKB-KW"/>
</dbReference>
<dbReference type="PROSITE" id="PS51163">
    <property type="entry name" value="YRDC"/>
    <property type="match status" value="1"/>
</dbReference>
<organism evidence="13 14">
    <name type="scientific">Desulfurispira natronophila</name>
    <dbReference type="NCBI Taxonomy" id="682562"/>
    <lineage>
        <taxon>Bacteria</taxon>
        <taxon>Pseudomonadati</taxon>
        <taxon>Chrysiogenota</taxon>
        <taxon>Chrysiogenia</taxon>
        <taxon>Chrysiogenales</taxon>
        <taxon>Chrysiogenaceae</taxon>
        <taxon>Desulfurispira</taxon>
    </lineage>
</organism>
<keyword evidence="4" id="KW-0963">Cytoplasm</keyword>
<keyword evidence="6" id="KW-0819">tRNA processing</keyword>
<evidence type="ECO:0000256" key="3">
    <source>
        <dbReference type="ARBA" id="ARBA00012584"/>
    </source>
</evidence>
<dbReference type="InterPro" id="IPR006070">
    <property type="entry name" value="Sua5-like_dom"/>
</dbReference>
<dbReference type="GO" id="GO:0000049">
    <property type="term" value="F:tRNA binding"/>
    <property type="evidence" value="ECO:0007669"/>
    <property type="project" value="TreeGrafter"/>
</dbReference>
<comment type="similarity">
    <text evidence="2">Belongs to the SUA5 family.</text>
</comment>
<dbReference type="Pfam" id="PF01300">
    <property type="entry name" value="Sua5_yciO_yrdC"/>
    <property type="match status" value="1"/>
</dbReference>
<evidence type="ECO:0000256" key="11">
    <source>
        <dbReference type="ARBA" id="ARBA00048366"/>
    </source>
</evidence>
<dbReference type="PANTHER" id="PTHR17490:SF16">
    <property type="entry name" value="THREONYLCARBAMOYL-AMP SYNTHASE"/>
    <property type="match status" value="1"/>
</dbReference>
<dbReference type="Proteomes" id="UP000528322">
    <property type="component" value="Unassembled WGS sequence"/>
</dbReference>
<keyword evidence="7 13" id="KW-0548">Nucleotidyltransferase</keyword>
<evidence type="ECO:0000256" key="4">
    <source>
        <dbReference type="ARBA" id="ARBA00022490"/>
    </source>
</evidence>
<keyword evidence="8" id="KW-0547">Nucleotide-binding</keyword>
<dbReference type="PANTHER" id="PTHR17490">
    <property type="entry name" value="SUA5"/>
    <property type="match status" value="1"/>
</dbReference>
<evidence type="ECO:0000256" key="2">
    <source>
        <dbReference type="ARBA" id="ARBA00007663"/>
    </source>
</evidence>
<evidence type="ECO:0000256" key="10">
    <source>
        <dbReference type="ARBA" id="ARBA00029774"/>
    </source>
</evidence>
<evidence type="ECO:0000256" key="7">
    <source>
        <dbReference type="ARBA" id="ARBA00022695"/>
    </source>
</evidence>
<dbReference type="SUPFAM" id="SSF55821">
    <property type="entry name" value="YrdC/RibB"/>
    <property type="match status" value="1"/>
</dbReference>
<sequence>MEPVSPQNIRYLVFSQLLHIVKAFKSEQVVCFPTETLYGLGGMATSERATRDILGLKGRSPESPLPVLFANRQQLDEYLEVPAELNILLEHFWPGPLTVVLKARRELPAGVSSASGEVAARITSHRLLRTVIDYVGPISATSANRSGEDPALTAESCAALGPHVIIMDDPCASQEASTIVAWRDGELQVLREGAISSEYLQQALKQA</sequence>
<dbReference type="NCBIfam" id="TIGR00057">
    <property type="entry name" value="L-threonylcarbamoyladenylate synthase"/>
    <property type="match status" value="1"/>
</dbReference>
<comment type="subcellular location">
    <subcellularLocation>
        <location evidence="1">Cytoplasm</location>
    </subcellularLocation>
</comment>
<comment type="catalytic activity">
    <reaction evidence="11">
        <text>L-threonine + hydrogencarbonate + ATP = L-threonylcarbamoyladenylate + diphosphate + H2O</text>
        <dbReference type="Rhea" id="RHEA:36407"/>
        <dbReference type="ChEBI" id="CHEBI:15377"/>
        <dbReference type="ChEBI" id="CHEBI:17544"/>
        <dbReference type="ChEBI" id="CHEBI:30616"/>
        <dbReference type="ChEBI" id="CHEBI:33019"/>
        <dbReference type="ChEBI" id="CHEBI:57926"/>
        <dbReference type="ChEBI" id="CHEBI:73682"/>
        <dbReference type="EC" id="2.7.7.87"/>
    </reaction>
</comment>
<reference evidence="13 14" key="1">
    <citation type="submission" date="2020-08" db="EMBL/GenBank/DDBJ databases">
        <title>Genomic Encyclopedia of Type Strains, Phase IV (KMG-IV): sequencing the most valuable type-strain genomes for metagenomic binning, comparative biology and taxonomic classification.</title>
        <authorList>
            <person name="Goeker M."/>
        </authorList>
    </citation>
    <scope>NUCLEOTIDE SEQUENCE [LARGE SCALE GENOMIC DNA]</scope>
    <source>
        <strain evidence="13 14">DSM 22071</strain>
    </source>
</reference>
<dbReference type="AlphaFoldDB" id="A0A7W8DH69"/>
<evidence type="ECO:0000256" key="9">
    <source>
        <dbReference type="ARBA" id="ARBA00022840"/>
    </source>
</evidence>
<gene>
    <name evidence="13" type="ORF">HNR37_001513</name>
</gene>
<dbReference type="InterPro" id="IPR050156">
    <property type="entry name" value="TC-AMP_synthase_SUA5"/>
</dbReference>
<keyword evidence="9" id="KW-0067">ATP-binding</keyword>
<dbReference type="EMBL" id="JACHID010000008">
    <property type="protein sequence ID" value="MBB5022185.1"/>
    <property type="molecule type" value="Genomic_DNA"/>
</dbReference>
<dbReference type="GO" id="GO:0005737">
    <property type="term" value="C:cytoplasm"/>
    <property type="evidence" value="ECO:0007669"/>
    <property type="project" value="UniProtKB-SubCell"/>
</dbReference>
<dbReference type="RefSeq" id="WP_183732236.1">
    <property type="nucleotide sequence ID" value="NZ_JACHID010000008.1"/>
</dbReference>
<evidence type="ECO:0000256" key="6">
    <source>
        <dbReference type="ARBA" id="ARBA00022694"/>
    </source>
</evidence>
<feature type="domain" description="YrdC-like" evidence="12">
    <location>
        <begin position="14"/>
        <end position="195"/>
    </location>
</feature>
<keyword evidence="14" id="KW-1185">Reference proteome</keyword>
<dbReference type="GO" id="GO:0006450">
    <property type="term" value="P:regulation of translational fidelity"/>
    <property type="evidence" value="ECO:0007669"/>
    <property type="project" value="TreeGrafter"/>
</dbReference>
<evidence type="ECO:0000313" key="13">
    <source>
        <dbReference type="EMBL" id="MBB5022185.1"/>
    </source>
</evidence>
<dbReference type="EC" id="2.7.7.87" evidence="3"/>
<dbReference type="Gene3D" id="3.90.870.10">
    <property type="entry name" value="DHBP synthase"/>
    <property type="match status" value="1"/>
</dbReference>